<geneLocation type="plasmid" evidence="2 3">
    <name>unnamed3</name>
</geneLocation>
<dbReference type="GeneID" id="73292508"/>
<evidence type="ECO:0000313" key="3">
    <source>
        <dbReference type="Proteomes" id="UP001056855"/>
    </source>
</evidence>
<sequence>MSRSRRTPALTPTTPSDERRCSPAYAYKPSGMGAGEADDQNEPGREHWNEAVSVTETYETSEDFLVMYDCRNPLAWIESSYFGIPIDNLEQVEREKDADADQGGT</sequence>
<feature type="region of interest" description="Disordered" evidence="1">
    <location>
        <begin position="1"/>
        <end position="44"/>
    </location>
</feature>
<keyword evidence="3" id="KW-1185">Reference proteome</keyword>
<dbReference type="KEGG" id="sawl:NGM29_20640"/>
<organism evidence="2 3">
    <name type="scientific">Natronosalvus rutilus</name>
    <dbReference type="NCBI Taxonomy" id="2953753"/>
    <lineage>
        <taxon>Archaea</taxon>
        <taxon>Methanobacteriati</taxon>
        <taxon>Methanobacteriota</taxon>
        <taxon>Stenosarchaea group</taxon>
        <taxon>Halobacteria</taxon>
        <taxon>Halobacteriales</taxon>
        <taxon>Natrialbaceae</taxon>
        <taxon>Natronosalvus</taxon>
    </lineage>
</organism>
<dbReference type="AlphaFoldDB" id="A0A9E7NFR4"/>
<evidence type="ECO:0000313" key="2">
    <source>
        <dbReference type="EMBL" id="UTF55998.1"/>
    </source>
</evidence>
<dbReference type="EMBL" id="CP100358">
    <property type="protein sequence ID" value="UTF55998.1"/>
    <property type="molecule type" value="Genomic_DNA"/>
</dbReference>
<accession>A0A9E7NFR4</accession>
<name>A0A9E7NFR4_9EURY</name>
<dbReference type="InterPro" id="IPR055755">
    <property type="entry name" value="DUF7331"/>
</dbReference>
<dbReference type="RefSeq" id="WP_254161578.1">
    <property type="nucleotide sequence ID" value="NZ_CP100358.1"/>
</dbReference>
<dbReference type="Pfam" id="PF24018">
    <property type="entry name" value="DUF7331"/>
    <property type="match status" value="1"/>
</dbReference>
<gene>
    <name evidence="2" type="ORF">NGM29_20640</name>
</gene>
<dbReference type="Proteomes" id="UP001056855">
    <property type="component" value="Plasmid unnamed3"/>
</dbReference>
<protein>
    <submittedName>
        <fullName evidence="2">Uncharacterized protein</fullName>
    </submittedName>
</protein>
<reference evidence="2" key="1">
    <citation type="submission" date="2022-06" db="EMBL/GenBank/DDBJ databases">
        <title>Diverse halophilic archaea isolated from saline environments.</title>
        <authorList>
            <person name="Cui H.-L."/>
        </authorList>
    </citation>
    <scope>NUCLEOTIDE SEQUENCE</scope>
    <source>
        <strain evidence="2">WLHS1</strain>
        <plasmid evidence="2">unnamed3</plasmid>
    </source>
</reference>
<evidence type="ECO:0000256" key="1">
    <source>
        <dbReference type="SAM" id="MobiDB-lite"/>
    </source>
</evidence>
<keyword evidence="2" id="KW-0614">Plasmid</keyword>
<proteinExistence type="predicted"/>